<sequence>MSTAASDKRPLLPLAPLLATGVVALAACLVVIGVGGAAAPAAPGLQDPGAVVRWGLPIIRTVHDLSAALTVGLFFLAAVAIPDRASAALARAPRWGVAAGITWVVSGLIGVVLGFADIAGTPLGSSGFFAQFQRFVWSVETLREGLISAFLAAIAVTVAAMWSSRRAVLWAGIVSVVAILPLALAGHGASTVEHETAVNGLAFHLVGTALWVGGLGALVLLRPVLGKWLPIVVERYSKVAAWSLLTVALSGVVSAAVRMSGLSDLATTYGAIILAKVVAIVVLGQLGLAQRTKVIARLRETPSSAPLFARLIAVELVVMGAAIGIATALARTGNPSLERPAPASLAEGLTNYPEPAAPDATSWLTMWRWDWLWGTVAVVAILLYVGGVVRLMRRGDRWPVGRTIVWVLGWATFIWSVCGAPGVYGRVSFSWHMTSHMTIAMIVPILLVLAAPITLIARVESPRKDGTYGPREIVLGLVHSKYVAFWANPIVAGVNFVFGLIIFYYTPLFELALTTHTGHVLMVIHFLLAGYLFAMVLIGVDPGPRKWAPALRLVVLFATMSFHAFFGVAIQSSTSLLAPGFFSIIHIPWIPDPLLDQQQGGAIAWGIGDVPSLLLAMLLVLSWVRSDDAEARRHDRQADRDHDADLTAYNARLASIAEHDAQEAARDAARLSGMPREGGS</sequence>
<feature type="transmembrane region" description="Helical" evidence="6">
    <location>
        <begin position="483"/>
        <end position="506"/>
    </location>
</feature>
<feature type="transmembrane region" description="Helical" evidence="6">
    <location>
        <begin position="602"/>
        <end position="624"/>
    </location>
</feature>
<keyword evidence="2" id="KW-1003">Cell membrane</keyword>
<feature type="transmembrane region" description="Helical" evidence="6">
    <location>
        <begin position="201"/>
        <end position="221"/>
    </location>
</feature>
<dbReference type="InterPro" id="IPR032694">
    <property type="entry name" value="CopC/D"/>
</dbReference>
<feature type="transmembrane region" description="Helical" evidence="6">
    <location>
        <begin position="518"/>
        <end position="538"/>
    </location>
</feature>
<dbReference type="PANTHER" id="PTHR34820:SF4">
    <property type="entry name" value="INNER MEMBRANE PROTEIN YEBZ"/>
    <property type="match status" value="1"/>
</dbReference>
<feature type="transmembrane region" description="Helical" evidence="6">
    <location>
        <begin position="371"/>
        <end position="392"/>
    </location>
</feature>
<gene>
    <name evidence="8" type="ORF">IPI13_13720</name>
</gene>
<feature type="transmembrane region" description="Helical" evidence="6">
    <location>
        <begin position="266"/>
        <end position="286"/>
    </location>
</feature>
<feature type="transmembrane region" description="Helical" evidence="6">
    <location>
        <begin position="404"/>
        <end position="424"/>
    </location>
</feature>
<feature type="domain" description="Copper resistance protein D" evidence="7">
    <location>
        <begin position="232"/>
        <end position="329"/>
    </location>
</feature>
<evidence type="ECO:0000256" key="6">
    <source>
        <dbReference type="SAM" id="Phobius"/>
    </source>
</evidence>
<feature type="transmembrane region" description="Helical" evidence="6">
    <location>
        <begin position="169"/>
        <end position="189"/>
    </location>
</feature>
<evidence type="ECO:0000256" key="5">
    <source>
        <dbReference type="ARBA" id="ARBA00023136"/>
    </source>
</evidence>
<evidence type="ECO:0000256" key="4">
    <source>
        <dbReference type="ARBA" id="ARBA00022989"/>
    </source>
</evidence>
<dbReference type="GO" id="GO:0005886">
    <property type="term" value="C:plasma membrane"/>
    <property type="evidence" value="ECO:0007669"/>
    <property type="project" value="UniProtKB-SubCell"/>
</dbReference>
<evidence type="ECO:0000256" key="1">
    <source>
        <dbReference type="ARBA" id="ARBA00004651"/>
    </source>
</evidence>
<evidence type="ECO:0000256" key="2">
    <source>
        <dbReference type="ARBA" id="ARBA00022475"/>
    </source>
</evidence>
<protein>
    <submittedName>
        <fullName evidence="8">Bifunctional copper resistance protein CopD/cytochrome c oxidase assembly protein</fullName>
    </submittedName>
</protein>
<name>A0A935IN09_9MICO</name>
<evidence type="ECO:0000313" key="9">
    <source>
        <dbReference type="Proteomes" id="UP000726105"/>
    </source>
</evidence>
<feature type="transmembrane region" description="Helical" evidence="6">
    <location>
        <begin position="95"/>
        <end position="116"/>
    </location>
</feature>
<dbReference type="PANTHER" id="PTHR34820">
    <property type="entry name" value="INNER MEMBRANE PROTEIN YEBZ"/>
    <property type="match status" value="1"/>
</dbReference>
<feature type="transmembrane region" description="Helical" evidence="6">
    <location>
        <begin position="436"/>
        <end position="457"/>
    </location>
</feature>
<dbReference type="Pfam" id="PF05425">
    <property type="entry name" value="CopD"/>
    <property type="match status" value="1"/>
</dbReference>
<reference evidence="8 9" key="1">
    <citation type="submission" date="2020-10" db="EMBL/GenBank/DDBJ databases">
        <title>Connecting structure to function with the recovery of over 1000 high-quality activated sludge metagenome-assembled genomes encoding full-length rRNA genes using long-read sequencing.</title>
        <authorList>
            <person name="Singleton C.M."/>
            <person name="Petriglieri F."/>
            <person name="Kristensen J.M."/>
            <person name="Kirkegaard R.H."/>
            <person name="Michaelsen T.Y."/>
            <person name="Andersen M.H."/>
            <person name="Karst S.M."/>
            <person name="Dueholm M.S."/>
            <person name="Nielsen P.H."/>
            <person name="Albertsen M."/>
        </authorList>
    </citation>
    <scope>NUCLEOTIDE SEQUENCE [LARGE SCALE GENOMIC DNA]</scope>
    <source>
        <strain evidence="8">Ega_18-Q3-R5-49_MAXAC.001</strain>
    </source>
</reference>
<dbReference type="Proteomes" id="UP000726105">
    <property type="component" value="Unassembled WGS sequence"/>
</dbReference>
<evidence type="ECO:0000259" key="7">
    <source>
        <dbReference type="Pfam" id="PF05425"/>
    </source>
</evidence>
<comment type="caution">
    <text evidence="8">The sequence shown here is derived from an EMBL/GenBank/DDBJ whole genome shotgun (WGS) entry which is preliminary data.</text>
</comment>
<dbReference type="Pfam" id="PF09678">
    <property type="entry name" value="Caa3_CtaG"/>
    <property type="match status" value="1"/>
</dbReference>
<organism evidence="8 9">
    <name type="scientific">Candidatus Phosphoribacter hodrii</name>
    <dbReference type="NCBI Taxonomy" id="2953743"/>
    <lineage>
        <taxon>Bacteria</taxon>
        <taxon>Bacillati</taxon>
        <taxon>Actinomycetota</taxon>
        <taxon>Actinomycetes</taxon>
        <taxon>Micrococcales</taxon>
        <taxon>Dermatophilaceae</taxon>
        <taxon>Candidatus Phosphoribacter</taxon>
    </lineage>
</organism>
<feature type="transmembrane region" description="Helical" evidence="6">
    <location>
        <begin position="65"/>
        <end position="83"/>
    </location>
</feature>
<feature type="transmembrane region" description="Helical" evidence="6">
    <location>
        <begin position="550"/>
        <end position="570"/>
    </location>
</feature>
<evidence type="ECO:0000256" key="3">
    <source>
        <dbReference type="ARBA" id="ARBA00022692"/>
    </source>
</evidence>
<accession>A0A935IN09</accession>
<keyword evidence="3 6" id="KW-0812">Transmembrane</keyword>
<dbReference type="GO" id="GO:0006825">
    <property type="term" value="P:copper ion transport"/>
    <property type="evidence" value="ECO:0007669"/>
    <property type="project" value="InterPro"/>
</dbReference>
<proteinExistence type="predicted"/>
<keyword evidence="5 6" id="KW-0472">Membrane</keyword>
<comment type="subcellular location">
    <subcellularLocation>
        <location evidence="1">Cell membrane</location>
        <topology evidence="1">Multi-pass membrane protein</topology>
    </subcellularLocation>
</comment>
<feature type="transmembrane region" description="Helical" evidence="6">
    <location>
        <begin position="145"/>
        <end position="162"/>
    </location>
</feature>
<feature type="transmembrane region" description="Helical" evidence="6">
    <location>
        <begin position="307"/>
        <end position="330"/>
    </location>
</feature>
<dbReference type="EMBL" id="JADJIB010000005">
    <property type="protein sequence ID" value="MBK7274171.1"/>
    <property type="molecule type" value="Genomic_DNA"/>
</dbReference>
<dbReference type="InterPro" id="IPR019108">
    <property type="entry name" value="Caa3_assmbl_CtaG-rel"/>
</dbReference>
<keyword evidence="4 6" id="KW-1133">Transmembrane helix</keyword>
<feature type="transmembrane region" description="Helical" evidence="6">
    <location>
        <begin position="241"/>
        <end position="260"/>
    </location>
</feature>
<dbReference type="AlphaFoldDB" id="A0A935IN09"/>
<dbReference type="InterPro" id="IPR008457">
    <property type="entry name" value="Cu-R_CopD_dom"/>
</dbReference>
<evidence type="ECO:0000313" key="8">
    <source>
        <dbReference type="EMBL" id="MBK7274171.1"/>
    </source>
</evidence>